<evidence type="ECO:0000256" key="1">
    <source>
        <dbReference type="SAM" id="MobiDB-lite"/>
    </source>
</evidence>
<dbReference type="EMBL" id="CAXAMN010028606">
    <property type="protein sequence ID" value="CAK9117198.1"/>
    <property type="molecule type" value="Genomic_DNA"/>
</dbReference>
<feature type="region of interest" description="Disordered" evidence="1">
    <location>
        <begin position="655"/>
        <end position="681"/>
    </location>
</feature>
<reference evidence="2 3" key="1">
    <citation type="submission" date="2024-02" db="EMBL/GenBank/DDBJ databases">
        <authorList>
            <person name="Chen Y."/>
            <person name="Shah S."/>
            <person name="Dougan E. K."/>
            <person name="Thang M."/>
            <person name="Chan C."/>
        </authorList>
    </citation>
    <scope>NUCLEOTIDE SEQUENCE [LARGE SCALE GENOMIC DNA]</scope>
</reference>
<feature type="compositionally biased region" description="Acidic residues" evidence="1">
    <location>
        <begin position="190"/>
        <end position="202"/>
    </location>
</feature>
<keyword evidence="3" id="KW-1185">Reference proteome</keyword>
<feature type="region of interest" description="Disordered" evidence="1">
    <location>
        <begin position="318"/>
        <end position="448"/>
    </location>
</feature>
<accession>A0ABP0SXW7</accession>
<evidence type="ECO:0000313" key="2">
    <source>
        <dbReference type="EMBL" id="CAK9117198.1"/>
    </source>
</evidence>
<feature type="compositionally biased region" description="Gly residues" evidence="1">
    <location>
        <begin position="384"/>
        <end position="397"/>
    </location>
</feature>
<feature type="compositionally biased region" description="Basic and acidic residues" evidence="1">
    <location>
        <begin position="410"/>
        <end position="422"/>
    </location>
</feature>
<feature type="compositionally biased region" description="Low complexity" evidence="1">
    <location>
        <begin position="60"/>
        <end position="166"/>
    </location>
</feature>
<feature type="compositionally biased region" description="Basic and acidic residues" evidence="1">
    <location>
        <begin position="283"/>
        <end position="298"/>
    </location>
</feature>
<feature type="region of interest" description="Disordered" evidence="1">
    <location>
        <begin position="57"/>
        <end position="298"/>
    </location>
</feature>
<feature type="compositionally biased region" description="Basic and acidic residues" evidence="1">
    <location>
        <begin position="433"/>
        <end position="443"/>
    </location>
</feature>
<organism evidence="2 3">
    <name type="scientific">Durusdinium trenchii</name>
    <dbReference type="NCBI Taxonomy" id="1381693"/>
    <lineage>
        <taxon>Eukaryota</taxon>
        <taxon>Sar</taxon>
        <taxon>Alveolata</taxon>
        <taxon>Dinophyceae</taxon>
        <taxon>Suessiales</taxon>
        <taxon>Symbiodiniaceae</taxon>
        <taxon>Durusdinium</taxon>
    </lineage>
</organism>
<sequence>MKQCLEFGSCASSFQATSASRSGKHGVADRLWQDFPWSDTRSTANCGRGALTFDSFNSYQQQHGWQQQPSPNQQQHGWQQHPPSNQQQNGWQQHPPPNQQQNGWQQHPPPNQQQNGWQQHPPPNQQQNGWQQHPPPNQQQHGWQQQGGSHQQPVPTQNSNPTNQNQEDTHVKHHDKESPSEPTIDKDNDSNQDEDAENEADPVPEPKVPEASKKKLEEEKVMETKKVQKEEAEEREKAAKKEDEANEREEIEEKAKEMLKSLPPLPEDDQANHRSWESQLSSKDVKHQMEASREMDKLRDKQHAGAFFVQGRRPASGFLHFADPQAPPGHFSSESARASATEEEDHANHRSWEAKLTAEDLKSQMTASRERDSLRGKPLAEAGGNEGADEGAGGASGGASSEGSGGIRGKRGEGRGAAKRSADLTGDEDEGEMKDKTEVEVTKEPGGAEAASRVVLLPVVRQIGESVGLHSSLQNHITTFDLALKHSRAPKFFCGREGAPTHELQPDDHPAIYFRFPVKNVNVELTNLGKNGQGEKEVIWSATYSSDTPITGVPGNMLPDSGDQIRYKPPCYAAKAKNRVELRVIADDPIRDTPEEVRAEAVHKKITDRSIDEVVDFQVQLFDRNDPIISARSARGSMAPASYRYGSELSQSSRYGQRGMFGQDGGGPGRGEDRGPGAAGVGAFGTAEEAEAYGEMLRDLVKYKKYPYIESGAPWVWMLPPIRKRLQSSRKKLLLFL</sequence>
<protein>
    <submittedName>
        <fullName evidence="2">Uncharacterized protein</fullName>
    </submittedName>
</protein>
<proteinExistence type="predicted"/>
<name>A0ABP0SXW7_9DINO</name>
<feature type="compositionally biased region" description="Basic and acidic residues" evidence="1">
    <location>
        <begin position="346"/>
        <end position="375"/>
    </location>
</feature>
<evidence type="ECO:0000313" key="3">
    <source>
        <dbReference type="Proteomes" id="UP001642484"/>
    </source>
</evidence>
<dbReference type="Proteomes" id="UP001642484">
    <property type="component" value="Unassembled WGS sequence"/>
</dbReference>
<gene>
    <name evidence="2" type="ORF">CCMP2556_LOCUS54583</name>
</gene>
<comment type="caution">
    <text evidence="2">The sequence shown here is derived from an EMBL/GenBank/DDBJ whole genome shotgun (WGS) entry which is preliminary data.</text>
</comment>
<feature type="compositionally biased region" description="Basic and acidic residues" evidence="1">
    <location>
        <begin position="167"/>
        <end position="189"/>
    </location>
</feature>
<feature type="compositionally biased region" description="Basic and acidic residues" evidence="1">
    <location>
        <begin position="207"/>
        <end position="243"/>
    </location>
</feature>